<keyword evidence="7" id="KW-0547">Nucleotide-binding</keyword>
<evidence type="ECO:0000256" key="1">
    <source>
        <dbReference type="ARBA" id="ARBA00004141"/>
    </source>
</evidence>
<feature type="domain" description="ABC-2 type transporter transmembrane" evidence="6">
    <location>
        <begin position="2"/>
        <end position="374"/>
    </location>
</feature>
<dbReference type="GO" id="GO:0005524">
    <property type="term" value="F:ATP binding"/>
    <property type="evidence" value="ECO:0007669"/>
    <property type="project" value="UniProtKB-KW"/>
</dbReference>
<keyword evidence="8" id="KW-1185">Reference proteome</keyword>
<feature type="transmembrane region" description="Helical" evidence="5">
    <location>
        <begin position="298"/>
        <end position="321"/>
    </location>
</feature>
<dbReference type="eggNOG" id="COG0842">
    <property type="taxonomic scope" value="Bacteria"/>
</dbReference>
<dbReference type="EMBL" id="APML01000055">
    <property type="protein sequence ID" value="ENH96222.1"/>
    <property type="molecule type" value="Genomic_DNA"/>
</dbReference>
<dbReference type="STRING" id="1308866.J416_11982"/>
<feature type="transmembrane region" description="Helical" evidence="5">
    <location>
        <begin position="231"/>
        <end position="251"/>
    </location>
</feature>
<dbReference type="InterPro" id="IPR013525">
    <property type="entry name" value="ABC2_TM"/>
</dbReference>
<evidence type="ECO:0000313" key="8">
    <source>
        <dbReference type="Proteomes" id="UP000012283"/>
    </source>
</evidence>
<evidence type="ECO:0000256" key="3">
    <source>
        <dbReference type="ARBA" id="ARBA00022989"/>
    </source>
</evidence>
<proteinExistence type="predicted"/>
<evidence type="ECO:0000256" key="5">
    <source>
        <dbReference type="SAM" id="Phobius"/>
    </source>
</evidence>
<evidence type="ECO:0000256" key="2">
    <source>
        <dbReference type="ARBA" id="ARBA00022692"/>
    </source>
</evidence>
<gene>
    <name evidence="7" type="ORF">J416_11982</name>
</gene>
<keyword evidence="2 5" id="KW-0812">Transmembrane</keyword>
<keyword evidence="7" id="KW-0067">ATP-binding</keyword>
<dbReference type="GO" id="GO:0140359">
    <property type="term" value="F:ABC-type transporter activity"/>
    <property type="evidence" value="ECO:0007669"/>
    <property type="project" value="InterPro"/>
</dbReference>
<keyword evidence="3 5" id="KW-1133">Transmembrane helix</keyword>
<evidence type="ECO:0000313" key="7">
    <source>
        <dbReference type="EMBL" id="ENH96222.1"/>
    </source>
</evidence>
<feature type="transmembrane region" description="Helical" evidence="5">
    <location>
        <begin position="271"/>
        <end position="291"/>
    </location>
</feature>
<name>N4WJ92_9BACI</name>
<feature type="transmembrane region" description="Helical" evidence="5">
    <location>
        <begin position="354"/>
        <end position="374"/>
    </location>
</feature>
<dbReference type="Gene3D" id="3.40.1710.10">
    <property type="entry name" value="abc type-2 transporter like domain"/>
    <property type="match status" value="1"/>
</dbReference>
<evidence type="ECO:0000259" key="6">
    <source>
        <dbReference type="Pfam" id="PF12698"/>
    </source>
</evidence>
<comment type="subcellular location">
    <subcellularLocation>
        <location evidence="1">Membrane</location>
        <topology evidence="1">Multi-pass membrane protein</topology>
    </subcellularLocation>
</comment>
<dbReference type="PATRIC" id="fig|1308866.3.peg.2423"/>
<feature type="transmembrane region" description="Helical" evidence="5">
    <location>
        <begin position="187"/>
        <end position="210"/>
    </location>
</feature>
<reference evidence="7 8" key="1">
    <citation type="submission" date="2013-03" db="EMBL/GenBank/DDBJ databases">
        <title>Draft genome sequence of Gracibacillus halophilus YIM-C55.5, a moderately halophilic and thermophilic organism from the Xiaochaidamu salt lake.</title>
        <authorList>
            <person name="Sugumar T."/>
            <person name="Polireddy D.R."/>
            <person name="Antony A."/>
            <person name="Madhava Y.R."/>
            <person name="Sivakumar N."/>
        </authorList>
    </citation>
    <scope>NUCLEOTIDE SEQUENCE [LARGE SCALE GENOMIC DNA]</scope>
    <source>
        <strain evidence="7 8">YIM-C55.5</strain>
    </source>
</reference>
<comment type="caution">
    <text evidence="7">The sequence shown here is derived from an EMBL/GenBank/DDBJ whole genome shotgun (WGS) entry which is preliminary data.</text>
</comment>
<dbReference type="Pfam" id="PF12698">
    <property type="entry name" value="ABC2_membrane_3"/>
    <property type="match status" value="1"/>
</dbReference>
<dbReference type="AlphaFoldDB" id="N4WJ92"/>
<dbReference type="Proteomes" id="UP000012283">
    <property type="component" value="Unassembled WGS sequence"/>
</dbReference>
<keyword evidence="4 5" id="KW-0472">Membrane</keyword>
<dbReference type="GO" id="GO:0016020">
    <property type="term" value="C:membrane"/>
    <property type="evidence" value="ECO:0007669"/>
    <property type="project" value="UniProtKB-SubCell"/>
</dbReference>
<protein>
    <submittedName>
        <fullName evidence="7">ABC transporter ATP-binding protein</fullName>
    </submittedName>
</protein>
<accession>N4WJ92</accession>
<sequence length="380" mass="43686">MLFPIFIIGVMMVLIASFFSMGNKDDVVAVGLVDRDQSEETRFIMQLLEESSSISSVLDIERMDETEAKQAIAENELAAYLLFPDAFIDDLYRGESVELSVVGNRKQSVSSQLVHELANSAVRHISVSQANILTIQQYAKQLGMSEQARDDFMMEQFQSYLMETLGKDQVLTQEDIKNQATASPVNYYGLSAWFGLVTVWLFLMYHFFYKEYSPAIQQRMMLYGVTPLQQFIARFMMMFFIMMLLAIGSFFGFHEWWAWDLAGENIRRVMILIGFYVILLIQFLLLIELVVRSTKLRLFLQFVMMAVLFVASGAVIPTIYFPSYIQDLLNLIFSYHVFVWCEELVLNQRYYADYIPLIGMSAIGGVVVWVLAIWKGRAAS</sequence>
<organism evidence="7 8">
    <name type="scientific">Gracilibacillus halophilus YIM-C55.5</name>
    <dbReference type="NCBI Taxonomy" id="1308866"/>
    <lineage>
        <taxon>Bacteria</taxon>
        <taxon>Bacillati</taxon>
        <taxon>Bacillota</taxon>
        <taxon>Bacilli</taxon>
        <taxon>Bacillales</taxon>
        <taxon>Bacillaceae</taxon>
        <taxon>Gracilibacillus</taxon>
    </lineage>
</organism>
<evidence type="ECO:0000256" key="4">
    <source>
        <dbReference type="ARBA" id="ARBA00023136"/>
    </source>
</evidence>